<protein>
    <recommendedName>
        <fullName evidence="10">Resistance to inhibitors of cholinesterase protein 3 N-terminal domain-containing protein</fullName>
    </recommendedName>
</protein>
<dbReference type="PANTHER" id="PTHR21723">
    <property type="entry name" value="RESISTANCE TO INHIBITORS OF CHOLINESTERASE PROTEIN 3 RIC3"/>
    <property type="match status" value="1"/>
</dbReference>
<feature type="transmembrane region" description="Helical" evidence="9">
    <location>
        <begin position="160"/>
        <end position="178"/>
    </location>
</feature>
<comment type="caution">
    <text evidence="11">The sequence shown here is derived from an EMBL/GenBank/DDBJ whole genome shotgun (WGS) entry which is preliminary data.</text>
</comment>
<keyword evidence="4" id="KW-0256">Endoplasmic reticulum</keyword>
<feature type="compositionally biased region" description="Basic and acidic residues" evidence="8">
    <location>
        <begin position="55"/>
        <end position="66"/>
    </location>
</feature>
<dbReference type="GO" id="GO:0007271">
    <property type="term" value="P:synaptic transmission, cholinergic"/>
    <property type="evidence" value="ECO:0007669"/>
    <property type="project" value="TreeGrafter"/>
</dbReference>
<evidence type="ECO:0000313" key="12">
    <source>
        <dbReference type="Proteomes" id="UP000663845"/>
    </source>
</evidence>
<keyword evidence="7" id="KW-0175">Coiled coil</keyword>
<keyword evidence="5 9" id="KW-1133">Transmembrane helix</keyword>
<name>A0A814Z0E1_9BILA</name>
<feature type="transmembrane region" description="Helical" evidence="9">
    <location>
        <begin position="9"/>
        <end position="27"/>
    </location>
</feature>
<dbReference type="GO" id="GO:0043025">
    <property type="term" value="C:neuronal cell body"/>
    <property type="evidence" value="ECO:0007669"/>
    <property type="project" value="TreeGrafter"/>
</dbReference>
<dbReference type="Pfam" id="PF15361">
    <property type="entry name" value="RIC3"/>
    <property type="match status" value="1"/>
</dbReference>
<evidence type="ECO:0000256" key="3">
    <source>
        <dbReference type="ARBA" id="ARBA00022692"/>
    </source>
</evidence>
<dbReference type="GO" id="GO:0045202">
    <property type="term" value="C:synapse"/>
    <property type="evidence" value="ECO:0007669"/>
    <property type="project" value="GOC"/>
</dbReference>
<keyword evidence="3 9" id="KW-0812">Transmembrane</keyword>
<evidence type="ECO:0000256" key="1">
    <source>
        <dbReference type="ARBA" id="ARBA00004586"/>
    </source>
</evidence>
<evidence type="ECO:0000256" key="6">
    <source>
        <dbReference type="ARBA" id="ARBA00023136"/>
    </source>
</evidence>
<feature type="transmembrane region" description="Helical" evidence="9">
    <location>
        <begin position="105"/>
        <end position="123"/>
    </location>
</feature>
<evidence type="ECO:0000256" key="5">
    <source>
        <dbReference type="ARBA" id="ARBA00022989"/>
    </source>
</evidence>
<feature type="region of interest" description="Disordered" evidence="8">
    <location>
        <begin position="347"/>
        <end position="483"/>
    </location>
</feature>
<reference evidence="11" key="1">
    <citation type="submission" date="2021-02" db="EMBL/GenBank/DDBJ databases">
        <authorList>
            <person name="Nowell W R."/>
        </authorList>
    </citation>
    <scope>NUCLEOTIDE SEQUENCE</scope>
</reference>
<feature type="compositionally biased region" description="Polar residues" evidence="8">
    <location>
        <begin position="473"/>
        <end position="483"/>
    </location>
</feature>
<dbReference type="InterPro" id="IPR032763">
    <property type="entry name" value="RIC3_N"/>
</dbReference>
<dbReference type="PANTHER" id="PTHR21723:SF3">
    <property type="entry name" value="PROTEIN RIC-3"/>
    <property type="match status" value="1"/>
</dbReference>
<dbReference type="InterPro" id="IPR026160">
    <property type="entry name" value="Ric3"/>
</dbReference>
<comment type="similarity">
    <text evidence="2">Belongs to the ric-3 family.</text>
</comment>
<gene>
    <name evidence="11" type="ORF">JYZ213_LOCUS28788</name>
</gene>
<feature type="region of interest" description="Disordered" evidence="8">
    <location>
        <begin position="37"/>
        <end position="98"/>
    </location>
</feature>
<dbReference type="Proteomes" id="UP000663845">
    <property type="component" value="Unassembled WGS sequence"/>
</dbReference>
<evidence type="ECO:0000256" key="8">
    <source>
        <dbReference type="SAM" id="MobiDB-lite"/>
    </source>
</evidence>
<feature type="coiled-coil region" evidence="7">
    <location>
        <begin position="289"/>
        <end position="337"/>
    </location>
</feature>
<evidence type="ECO:0000313" key="11">
    <source>
        <dbReference type="EMBL" id="CAF1235599.1"/>
    </source>
</evidence>
<accession>A0A814Z0E1</accession>
<feature type="compositionally biased region" description="Basic and acidic residues" evidence="8">
    <location>
        <begin position="381"/>
        <end position="391"/>
    </location>
</feature>
<dbReference type="GO" id="GO:0043005">
    <property type="term" value="C:neuron projection"/>
    <property type="evidence" value="ECO:0007669"/>
    <property type="project" value="TreeGrafter"/>
</dbReference>
<feature type="domain" description="Resistance to inhibitors of cholinesterase protein 3 N-terminal" evidence="10">
    <location>
        <begin position="16"/>
        <end position="128"/>
    </location>
</feature>
<evidence type="ECO:0000256" key="7">
    <source>
        <dbReference type="SAM" id="Coils"/>
    </source>
</evidence>
<dbReference type="AlphaFoldDB" id="A0A814Z0E1"/>
<feature type="compositionally biased region" description="Basic and acidic residues" evidence="8">
    <location>
        <begin position="441"/>
        <end position="463"/>
    </location>
</feature>
<evidence type="ECO:0000259" key="10">
    <source>
        <dbReference type="Pfam" id="PF15361"/>
    </source>
</evidence>
<dbReference type="GO" id="GO:0034394">
    <property type="term" value="P:protein localization to cell surface"/>
    <property type="evidence" value="ECO:0007669"/>
    <property type="project" value="TreeGrafter"/>
</dbReference>
<feature type="compositionally biased region" description="Low complexity" evidence="8">
    <location>
        <begin position="353"/>
        <end position="374"/>
    </location>
</feature>
<dbReference type="PROSITE" id="PS51257">
    <property type="entry name" value="PROKAR_LIPOPROTEIN"/>
    <property type="match status" value="1"/>
</dbReference>
<proteinExistence type="inferred from homology"/>
<evidence type="ECO:0000256" key="9">
    <source>
        <dbReference type="SAM" id="Phobius"/>
    </source>
</evidence>
<organism evidence="11 12">
    <name type="scientific">Adineta steineri</name>
    <dbReference type="NCBI Taxonomy" id="433720"/>
    <lineage>
        <taxon>Eukaryota</taxon>
        <taxon>Metazoa</taxon>
        <taxon>Spiralia</taxon>
        <taxon>Gnathifera</taxon>
        <taxon>Rotifera</taxon>
        <taxon>Eurotatoria</taxon>
        <taxon>Bdelloidea</taxon>
        <taxon>Adinetida</taxon>
        <taxon>Adinetidae</taxon>
        <taxon>Adineta</taxon>
    </lineage>
</organism>
<comment type="subcellular location">
    <subcellularLocation>
        <location evidence="1">Endoplasmic reticulum membrane</location>
    </subcellularLocation>
</comment>
<dbReference type="EMBL" id="CAJNOG010000426">
    <property type="protein sequence ID" value="CAF1235599.1"/>
    <property type="molecule type" value="Genomic_DNA"/>
</dbReference>
<evidence type="ECO:0000256" key="2">
    <source>
        <dbReference type="ARBA" id="ARBA00008538"/>
    </source>
</evidence>
<dbReference type="GO" id="GO:0005789">
    <property type="term" value="C:endoplasmic reticulum membrane"/>
    <property type="evidence" value="ECO:0007669"/>
    <property type="project" value="UniProtKB-SubCell"/>
</dbReference>
<sequence length="483" mass="55517">MSFLTRPSVAFAIVFGCFAVLVPRIFLPLLRSQSSVPSHNMNDHFRRPSSSQMRLSDDDHTTEHNSDSSSHMHSAHPNMRMRQADADNRQPATIDKSNSKSGVTFALPMYTVGIGVFFLYTCFKDSSSHMHSAHPNMRMRQADADNRQPSTIDKSNSKSGVTFALPMYTVGIGVFFLYTCFKYCPKRNTDETKIKLRYSTDNIQWNAQQKKFKYNMNTRYQPDDEEIEEDLYAGLDPDYVEYLRLKKQKEIDAEQTLTTEQRQMHNTLDEMKNSLSFISSKLGASQTRNKLTNNEISQLQDRLATTEAQMCKIVNALDAASNEMSKLTKNTRQTLEQPQQIFIGKEESHHLSSRSQSESENSINNEENSNSDENSIQEDEQLNKPEEKDEYSSSSYEDEEEEIRHEEDNDSESDSASERYGIMTTNYECDPTTIDDYELNVIKKPEQTTDSRTKVQEWHERNHSQSLSSNSSTEQDQTIPNEE</sequence>
<keyword evidence="6 9" id="KW-0472">Membrane</keyword>
<evidence type="ECO:0000256" key="4">
    <source>
        <dbReference type="ARBA" id="ARBA00022824"/>
    </source>
</evidence>